<dbReference type="InterPro" id="IPR036866">
    <property type="entry name" value="RibonucZ/Hydroxyglut_hydro"/>
</dbReference>
<comment type="caution">
    <text evidence="1">The sequence shown here is derived from an EMBL/GenBank/DDBJ whole genome shotgun (WGS) entry which is preliminary data.</text>
</comment>
<keyword evidence="2" id="KW-1185">Reference proteome</keyword>
<sequence>MKFDIHFLPARYGDSIWIEYGTDQTHRILIDGGTKGTKADMLKFIKALPEDQRHFELMVVTHIDRDHIEGILALLEQETLGFKVDDFWFNGWEHLPEDEDEQLGPVQGERLTAAILRHQLPWNKAFAKKAVVIPASGPLPEIVLPGGMHLTLLSPLIKNLAELRPVWAKEVKDAGLVPGFGARPVVVAEEDEEQLGILPDVNALNAEDFHEDEAEANGSSIAFLGSFGGKTVFFGGDAFPGVVLGSLNRLSGDKAKIDLVKLSHHASAHNTSPELIEKFDCNRYMISTNGSNYHHPAAVTVARVIKRGGHAVHLYFNYKSADNKVWDSRTLKQKHGYKAFFPASGKSGIKISLI</sequence>
<dbReference type="GO" id="GO:0016787">
    <property type="term" value="F:hydrolase activity"/>
    <property type="evidence" value="ECO:0007669"/>
    <property type="project" value="UniProtKB-KW"/>
</dbReference>
<organism evidence="1 2">
    <name type="scientific">Dyadobacter beijingensis</name>
    <dbReference type="NCBI Taxonomy" id="365489"/>
    <lineage>
        <taxon>Bacteria</taxon>
        <taxon>Pseudomonadati</taxon>
        <taxon>Bacteroidota</taxon>
        <taxon>Cytophagia</taxon>
        <taxon>Cytophagales</taxon>
        <taxon>Spirosomataceae</taxon>
        <taxon>Dyadobacter</taxon>
    </lineage>
</organism>
<gene>
    <name evidence="1" type="ORF">GCM10010967_32220</name>
</gene>
<proteinExistence type="predicted"/>
<dbReference type="PANTHER" id="PTHR30619">
    <property type="entry name" value="DNA INTERNALIZATION/COMPETENCE PROTEIN COMEC/REC2"/>
    <property type="match status" value="1"/>
</dbReference>
<protein>
    <submittedName>
        <fullName evidence="1">MBL fold hydrolase</fullName>
    </submittedName>
</protein>
<reference evidence="2" key="1">
    <citation type="journal article" date="2019" name="Int. J. Syst. Evol. Microbiol.">
        <title>The Global Catalogue of Microorganisms (GCM) 10K type strain sequencing project: providing services to taxonomists for standard genome sequencing and annotation.</title>
        <authorList>
            <consortium name="The Broad Institute Genomics Platform"/>
            <consortium name="The Broad Institute Genome Sequencing Center for Infectious Disease"/>
            <person name="Wu L."/>
            <person name="Ma J."/>
        </authorList>
    </citation>
    <scope>NUCLEOTIDE SEQUENCE [LARGE SCALE GENOMIC DNA]</scope>
    <source>
        <strain evidence="2">CGMCC 1.6375</strain>
    </source>
</reference>
<dbReference type="InterPro" id="IPR052159">
    <property type="entry name" value="Competence_DNA_uptake"/>
</dbReference>
<dbReference type="SUPFAM" id="SSF56281">
    <property type="entry name" value="Metallo-hydrolase/oxidoreductase"/>
    <property type="match status" value="1"/>
</dbReference>
<dbReference type="Proteomes" id="UP000632339">
    <property type="component" value="Unassembled WGS sequence"/>
</dbReference>
<evidence type="ECO:0000313" key="1">
    <source>
        <dbReference type="EMBL" id="GGM96212.1"/>
    </source>
</evidence>
<dbReference type="EMBL" id="BMLI01000001">
    <property type="protein sequence ID" value="GGM96212.1"/>
    <property type="molecule type" value="Genomic_DNA"/>
</dbReference>
<dbReference type="Gene3D" id="3.60.15.10">
    <property type="entry name" value="Ribonuclease Z/Hydroxyacylglutathione hydrolase-like"/>
    <property type="match status" value="1"/>
</dbReference>
<evidence type="ECO:0000313" key="2">
    <source>
        <dbReference type="Proteomes" id="UP000632339"/>
    </source>
</evidence>
<name>A0ABQ2HZN0_9BACT</name>
<accession>A0ABQ2HZN0</accession>
<keyword evidence="1" id="KW-0378">Hydrolase</keyword>
<dbReference type="PANTHER" id="PTHR30619:SF1">
    <property type="entry name" value="RECOMBINATION PROTEIN 2"/>
    <property type="match status" value="1"/>
</dbReference>